<name>A0A834TA73_9FABA</name>
<accession>A0A834TA73</accession>
<proteinExistence type="predicted"/>
<comment type="caution">
    <text evidence="1">The sequence shown here is derived from an EMBL/GenBank/DDBJ whole genome shotgun (WGS) entry which is preliminary data.</text>
</comment>
<organism evidence="1 2">
    <name type="scientific">Senna tora</name>
    <dbReference type="NCBI Taxonomy" id="362788"/>
    <lineage>
        <taxon>Eukaryota</taxon>
        <taxon>Viridiplantae</taxon>
        <taxon>Streptophyta</taxon>
        <taxon>Embryophyta</taxon>
        <taxon>Tracheophyta</taxon>
        <taxon>Spermatophyta</taxon>
        <taxon>Magnoliopsida</taxon>
        <taxon>eudicotyledons</taxon>
        <taxon>Gunneridae</taxon>
        <taxon>Pentapetalae</taxon>
        <taxon>rosids</taxon>
        <taxon>fabids</taxon>
        <taxon>Fabales</taxon>
        <taxon>Fabaceae</taxon>
        <taxon>Caesalpinioideae</taxon>
        <taxon>Cassia clade</taxon>
        <taxon>Senna</taxon>
    </lineage>
</organism>
<dbReference type="AlphaFoldDB" id="A0A834TA73"/>
<gene>
    <name evidence="1" type="ORF">G2W53_023429</name>
</gene>
<keyword evidence="2" id="KW-1185">Reference proteome</keyword>
<evidence type="ECO:0000313" key="2">
    <source>
        <dbReference type="Proteomes" id="UP000634136"/>
    </source>
</evidence>
<dbReference type="Proteomes" id="UP000634136">
    <property type="component" value="Unassembled WGS sequence"/>
</dbReference>
<dbReference type="EMBL" id="JAAIUW010000008">
    <property type="protein sequence ID" value="KAF7817974.1"/>
    <property type="molecule type" value="Genomic_DNA"/>
</dbReference>
<evidence type="ECO:0000313" key="1">
    <source>
        <dbReference type="EMBL" id="KAF7817974.1"/>
    </source>
</evidence>
<reference evidence="1" key="1">
    <citation type="submission" date="2020-09" db="EMBL/GenBank/DDBJ databases">
        <title>Genome-Enabled Discovery of Anthraquinone Biosynthesis in Senna tora.</title>
        <authorList>
            <person name="Kang S.-H."/>
            <person name="Pandey R.P."/>
            <person name="Lee C.-M."/>
            <person name="Sim J.-S."/>
            <person name="Jeong J.-T."/>
            <person name="Choi B.-S."/>
            <person name="Jung M."/>
            <person name="Ginzburg D."/>
            <person name="Zhao K."/>
            <person name="Won S.Y."/>
            <person name="Oh T.-J."/>
            <person name="Yu Y."/>
            <person name="Kim N.-H."/>
            <person name="Lee O.R."/>
            <person name="Lee T.-H."/>
            <person name="Bashyal P."/>
            <person name="Kim T.-S."/>
            <person name="Lee W.-H."/>
            <person name="Kawkins C."/>
            <person name="Kim C.-K."/>
            <person name="Kim J.S."/>
            <person name="Ahn B.O."/>
            <person name="Rhee S.Y."/>
            <person name="Sohng J.K."/>
        </authorList>
    </citation>
    <scope>NUCLEOTIDE SEQUENCE</scope>
    <source>
        <tissue evidence="1">Leaf</tissue>
    </source>
</reference>
<protein>
    <submittedName>
        <fullName evidence="1">Uncharacterized protein</fullName>
    </submittedName>
</protein>
<sequence length="19" mass="2311">MGAFKSKSLATNNNRWLWW</sequence>